<dbReference type="Gene3D" id="3.90.226.10">
    <property type="entry name" value="2-enoyl-CoA Hydratase, Chain A, domain 1"/>
    <property type="match status" value="1"/>
</dbReference>
<proteinExistence type="inferred from homology"/>
<evidence type="ECO:0000313" key="4">
    <source>
        <dbReference type="Proteomes" id="UP000198992"/>
    </source>
</evidence>
<comment type="similarity">
    <text evidence="1 2">Belongs to the enoyl-CoA hydratase/isomerase family.</text>
</comment>
<name>A0A1H4WRP1_9BRAD</name>
<evidence type="ECO:0000256" key="2">
    <source>
        <dbReference type="RuleBase" id="RU003707"/>
    </source>
</evidence>
<dbReference type="OrthoDB" id="7209855at2"/>
<dbReference type="InterPro" id="IPR018376">
    <property type="entry name" value="Enoyl-CoA_hyd/isom_CS"/>
</dbReference>
<dbReference type="RefSeq" id="WP_092126011.1">
    <property type="nucleotide sequence ID" value="NZ_FNTH01000001.1"/>
</dbReference>
<protein>
    <submittedName>
        <fullName evidence="3">Enoyl-CoA hydratase/carnithine racemase</fullName>
    </submittedName>
</protein>
<dbReference type="EMBL" id="FNTH01000001">
    <property type="protein sequence ID" value="SEC96003.1"/>
    <property type="molecule type" value="Genomic_DNA"/>
</dbReference>
<gene>
    <name evidence="3" type="ORF">SAMN05444164_3222</name>
</gene>
<reference evidence="3 4" key="1">
    <citation type="submission" date="2016-10" db="EMBL/GenBank/DDBJ databases">
        <authorList>
            <person name="de Groot N.N."/>
        </authorList>
    </citation>
    <scope>NUCLEOTIDE SEQUENCE [LARGE SCALE GENOMIC DNA]</scope>
    <source>
        <strain evidence="3 4">MT12</strain>
    </source>
</reference>
<dbReference type="CDD" id="cd06558">
    <property type="entry name" value="crotonase-like"/>
    <property type="match status" value="1"/>
</dbReference>
<dbReference type="PROSITE" id="PS00166">
    <property type="entry name" value="ENOYL_COA_HYDRATASE"/>
    <property type="match status" value="1"/>
</dbReference>
<organism evidence="3 4">
    <name type="scientific">Bradyrhizobium erythrophlei</name>
    <dbReference type="NCBI Taxonomy" id="1437360"/>
    <lineage>
        <taxon>Bacteria</taxon>
        <taxon>Pseudomonadati</taxon>
        <taxon>Pseudomonadota</taxon>
        <taxon>Alphaproteobacteria</taxon>
        <taxon>Hyphomicrobiales</taxon>
        <taxon>Nitrobacteraceae</taxon>
        <taxon>Bradyrhizobium</taxon>
    </lineage>
</organism>
<evidence type="ECO:0000256" key="1">
    <source>
        <dbReference type="ARBA" id="ARBA00005254"/>
    </source>
</evidence>
<dbReference type="Proteomes" id="UP000198992">
    <property type="component" value="Unassembled WGS sequence"/>
</dbReference>
<dbReference type="GO" id="GO:0003824">
    <property type="term" value="F:catalytic activity"/>
    <property type="evidence" value="ECO:0007669"/>
    <property type="project" value="InterPro"/>
</dbReference>
<dbReference type="PANTHER" id="PTHR11941:SF54">
    <property type="entry name" value="ENOYL-COA HYDRATASE, MITOCHONDRIAL"/>
    <property type="match status" value="1"/>
</dbReference>
<dbReference type="InterPro" id="IPR029045">
    <property type="entry name" value="ClpP/crotonase-like_dom_sf"/>
</dbReference>
<evidence type="ECO:0000313" key="3">
    <source>
        <dbReference type="EMBL" id="SEC96003.1"/>
    </source>
</evidence>
<sequence length="262" mass="28361">MTGINLSFDDDVAILTLSTPLNNRFGVELMDGMDDAIDKLSAKKARAVLLCAEGPDFSHGGDVRPWGKLESHEINAIFERYMDGFNRLERLPIPVIAAVQGLCNGGGLELVLRADILFASESARFSHSEQTVGFVTVLGGIYRVAERAGRLLAYQWALTSEQIPASEFAKHGLVNYIVPDASLKKDALNFAKRVAKGPTLAHGTHKALLRVWSVGGIAAADDVMFDLARPLLDSKDFIRGKISASEALAAGKPRPTLDFQGR</sequence>
<dbReference type="Pfam" id="PF00378">
    <property type="entry name" value="ECH_1"/>
    <property type="match status" value="1"/>
</dbReference>
<dbReference type="PANTHER" id="PTHR11941">
    <property type="entry name" value="ENOYL-COA HYDRATASE-RELATED"/>
    <property type="match status" value="1"/>
</dbReference>
<dbReference type="SUPFAM" id="SSF52096">
    <property type="entry name" value="ClpP/crotonase"/>
    <property type="match status" value="1"/>
</dbReference>
<dbReference type="GO" id="GO:0006635">
    <property type="term" value="P:fatty acid beta-oxidation"/>
    <property type="evidence" value="ECO:0007669"/>
    <property type="project" value="TreeGrafter"/>
</dbReference>
<dbReference type="InterPro" id="IPR001753">
    <property type="entry name" value="Enoyl-CoA_hydra/iso"/>
</dbReference>
<accession>A0A1H4WRP1</accession>
<dbReference type="AlphaFoldDB" id="A0A1H4WRP1"/>